<gene>
    <name evidence="1" type="ORF">DILT_LOCUS3813</name>
</gene>
<proteinExistence type="predicted"/>
<protein>
    <submittedName>
        <fullName evidence="1">Uncharacterized protein</fullName>
    </submittedName>
</protein>
<keyword evidence="2" id="KW-1185">Reference proteome</keyword>
<dbReference type="AlphaFoldDB" id="A0A3P6TRI5"/>
<reference evidence="1 2" key="1">
    <citation type="submission" date="2018-11" db="EMBL/GenBank/DDBJ databases">
        <authorList>
            <consortium name="Pathogen Informatics"/>
        </authorList>
    </citation>
    <scope>NUCLEOTIDE SEQUENCE [LARGE SCALE GENOMIC DNA]</scope>
</reference>
<evidence type="ECO:0000313" key="1">
    <source>
        <dbReference type="EMBL" id="VDK86039.1"/>
    </source>
</evidence>
<organism evidence="1 2">
    <name type="scientific">Dibothriocephalus latus</name>
    <name type="common">Fish tapeworm</name>
    <name type="synonym">Diphyllobothrium latum</name>
    <dbReference type="NCBI Taxonomy" id="60516"/>
    <lineage>
        <taxon>Eukaryota</taxon>
        <taxon>Metazoa</taxon>
        <taxon>Spiralia</taxon>
        <taxon>Lophotrochozoa</taxon>
        <taxon>Platyhelminthes</taxon>
        <taxon>Cestoda</taxon>
        <taxon>Eucestoda</taxon>
        <taxon>Diphyllobothriidea</taxon>
        <taxon>Diphyllobothriidae</taxon>
        <taxon>Dibothriocephalus</taxon>
    </lineage>
</organism>
<sequence>MFLISAEAGILAETIRFNRDANFVYSKYAYGPIDYVEFDGKRIPATPANKPCAPDKDCWKEIKGSNYYIATGPLQGPHASVTVEPAVGVGGNPYIFAYKKQHVPRLQKDDHVIFTGRMGNRQRKVFIKFKGGTSYALKLVPTAGTWKAVVTFVDNTQPLTSDNSRVMYETLRFNKNGNYVYSKYAYGPVDYVEFDGKRIPATPANKPCAPDNDCWKEIKKTQYYIFEGRLRAPLASITVEPAADVGGHPYHFVYKKPNAQ</sequence>
<dbReference type="Proteomes" id="UP000281553">
    <property type="component" value="Unassembled WGS sequence"/>
</dbReference>
<name>A0A3P6TRI5_DIBLA</name>
<evidence type="ECO:0000313" key="2">
    <source>
        <dbReference type="Proteomes" id="UP000281553"/>
    </source>
</evidence>
<dbReference type="EMBL" id="UYRU01044292">
    <property type="protein sequence ID" value="VDK86039.1"/>
    <property type="molecule type" value="Genomic_DNA"/>
</dbReference>
<accession>A0A3P6TRI5</accession>